<keyword evidence="1" id="KW-1133">Transmembrane helix</keyword>
<keyword evidence="3" id="KW-1185">Reference proteome</keyword>
<dbReference type="Gene3D" id="1.10.630.10">
    <property type="entry name" value="Cytochrome P450"/>
    <property type="match status" value="1"/>
</dbReference>
<evidence type="ECO:0000313" key="2">
    <source>
        <dbReference type="EMBL" id="RWA09117.1"/>
    </source>
</evidence>
<dbReference type="InterPro" id="IPR036396">
    <property type="entry name" value="Cyt_P450_sf"/>
</dbReference>
<dbReference type="GO" id="GO:0005506">
    <property type="term" value="F:iron ion binding"/>
    <property type="evidence" value="ECO:0007669"/>
    <property type="project" value="InterPro"/>
</dbReference>
<dbReference type="GO" id="GO:0016705">
    <property type="term" value="F:oxidoreductase activity, acting on paired donors, with incorporation or reduction of molecular oxygen"/>
    <property type="evidence" value="ECO:0007669"/>
    <property type="project" value="InterPro"/>
</dbReference>
<accession>A0A439D3X9</accession>
<dbReference type="GO" id="GO:0020037">
    <property type="term" value="F:heme binding"/>
    <property type="evidence" value="ECO:0007669"/>
    <property type="project" value="InterPro"/>
</dbReference>
<dbReference type="STRING" id="363999.A0A439D3X9"/>
<name>A0A439D3X9_9PEZI</name>
<feature type="transmembrane region" description="Helical" evidence="1">
    <location>
        <begin position="6"/>
        <end position="28"/>
    </location>
</feature>
<dbReference type="SUPFAM" id="SSF48264">
    <property type="entry name" value="Cytochrome P450"/>
    <property type="match status" value="1"/>
</dbReference>
<evidence type="ECO:0000313" key="3">
    <source>
        <dbReference type="Proteomes" id="UP000286045"/>
    </source>
</evidence>
<reference evidence="2 3" key="1">
    <citation type="submission" date="2018-12" db="EMBL/GenBank/DDBJ databases">
        <title>Draft genome sequence of Xylaria grammica IHI A82.</title>
        <authorList>
            <person name="Buettner E."/>
            <person name="Kellner H."/>
        </authorList>
    </citation>
    <scope>NUCLEOTIDE SEQUENCE [LARGE SCALE GENOMIC DNA]</scope>
    <source>
        <strain evidence="2 3">IHI A82</strain>
    </source>
</reference>
<keyword evidence="1" id="KW-0472">Membrane</keyword>
<dbReference type="InterPro" id="IPR001128">
    <property type="entry name" value="Cyt_P450"/>
</dbReference>
<dbReference type="Pfam" id="PF00067">
    <property type="entry name" value="p450"/>
    <property type="match status" value="1"/>
</dbReference>
<dbReference type="EMBL" id="RYZI01000168">
    <property type="protein sequence ID" value="RWA09117.1"/>
    <property type="molecule type" value="Genomic_DNA"/>
</dbReference>
<proteinExistence type="predicted"/>
<organism evidence="2 3">
    <name type="scientific">Xylaria grammica</name>
    <dbReference type="NCBI Taxonomy" id="363999"/>
    <lineage>
        <taxon>Eukaryota</taxon>
        <taxon>Fungi</taxon>
        <taxon>Dikarya</taxon>
        <taxon>Ascomycota</taxon>
        <taxon>Pezizomycotina</taxon>
        <taxon>Sordariomycetes</taxon>
        <taxon>Xylariomycetidae</taxon>
        <taxon>Xylariales</taxon>
        <taxon>Xylariaceae</taxon>
        <taxon>Xylaria</taxon>
    </lineage>
</organism>
<comment type="caution">
    <text evidence="2">The sequence shown here is derived from an EMBL/GenBank/DDBJ whole genome shotgun (WGS) entry which is preliminary data.</text>
</comment>
<dbReference type="GO" id="GO:0004497">
    <property type="term" value="F:monooxygenase activity"/>
    <property type="evidence" value="ECO:0007669"/>
    <property type="project" value="InterPro"/>
</dbReference>
<keyword evidence="1" id="KW-0812">Transmembrane</keyword>
<evidence type="ECO:0008006" key="4">
    <source>
        <dbReference type="Google" id="ProtNLM"/>
    </source>
</evidence>
<evidence type="ECO:0000256" key="1">
    <source>
        <dbReference type="SAM" id="Phobius"/>
    </source>
</evidence>
<gene>
    <name evidence="2" type="ORF">EKO27_g5979</name>
</gene>
<protein>
    <recommendedName>
        <fullName evidence="4">Cytochrome P450</fullName>
    </recommendedName>
</protein>
<sequence length="435" mass="49756">MLAMDTISVSAVSFVLATLLLITWNYYVHRHHEDARRLRLILDRIIEHRKIADFSFLGKTTIDQRLKLRSKPNARLNLTFKLSNSFTTSDQHVHQAFLNRARHAISPAHRSSWGKLSVVTQEILKLSRKHFDDAPPYIPLASFVRVAVFSIELHVLFKIDPSNIDFGEARKATTAINRLWIQSKNPNSMPSLYNQRVLEDALERLLPNEFHREDRTHPLNLIMPAYETLWRVVLLTFVSIAHRNEDSQTTDELQKAVENVPQCFDQKNDAEMRALAIAKEGLRLYPPTKRIYRATSTTDGENGVVAANVEKVHRDRQVWGADALQYKPTRFHNWRRDGTSMAPKQATRPNIDVEYLRGLSYFPFGVGGHPCPASRGFGEKMIALLVVELTRHFGTRQKGSKIHFGNVEVQKQVSAPLPSGREDMENWVLEIEGGN</sequence>
<dbReference type="PANTHER" id="PTHR24281">
    <property type="entry name" value="STEROID 21-HYDROXYLASE-RELATED"/>
    <property type="match status" value="1"/>
</dbReference>
<dbReference type="AlphaFoldDB" id="A0A439D3X9"/>
<dbReference type="Proteomes" id="UP000286045">
    <property type="component" value="Unassembled WGS sequence"/>
</dbReference>